<dbReference type="GO" id="GO:0004930">
    <property type="term" value="F:G protein-coupled receptor activity"/>
    <property type="evidence" value="ECO:0007669"/>
    <property type="project" value="UniProtKB-KW"/>
</dbReference>
<keyword evidence="3 9" id="KW-1133">Transmembrane helix</keyword>
<evidence type="ECO:0000259" key="10">
    <source>
        <dbReference type="PROSITE" id="PS50262"/>
    </source>
</evidence>
<protein>
    <submittedName>
        <fullName evidence="12">Neuromedin-U receptor 2-like</fullName>
    </submittedName>
</protein>
<dbReference type="Pfam" id="PF00001">
    <property type="entry name" value="7tm_1"/>
    <property type="match status" value="1"/>
</dbReference>
<feature type="transmembrane region" description="Helical" evidence="9">
    <location>
        <begin position="250"/>
        <end position="273"/>
    </location>
</feature>
<evidence type="ECO:0000256" key="8">
    <source>
        <dbReference type="RuleBase" id="RU000688"/>
    </source>
</evidence>
<keyword evidence="2 8" id="KW-0812">Transmembrane</keyword>
<evidence type="ECO:0000256" key="7">
    <source>
        <dbReference type="ARBA" id="ARBA00023224"/>
    </source>
</evidence>
<dbReference type="Gene3D" id="1.20.1070.10">
    <property type="entry name" value="Rhodopsin 7-helix transmembrane proteins"/>
    <property type="match status" value="1"/>
</dbReference>
<reference evidence="12" key="2">
    <citation type="submission" date="2025-08" db="UniProtKB">
        <authorList>
            <consortium name="RefSeq"/>
        </authorList>
    </citation>
    <scope>IDENTIFICATION</scope>
    <source>
        <tissue evidence="12">Whole sample</tissue>
    </source>
</reference>
<dbReference type="RefSeq" id="XP_022333640.1">
    <property type="nucleotide sequence ID" value="XM_022477932.1"/>
</dbReference>
<feature type="transmembrane region" description="Helical" evidence="9">
    <location>
        <begin position="116"/>
        <end position="141"/>
    </location>
</feature>
<keyword evidence="5 9" id="KW-0472">Membrane</keyword>
<dbReference type="KEGG" id="cvn:111130719"/>
<name>A0A8B8E085_CRAVI</name>
<feature type="transmembrane region" description="Helical" evidence="9">
    <location>
        <begin position="162"/>
        <end position="183"/>
    </location>
</feature>
<comment type="subcellular location">
    <subcellularLocation>
        <location evidence="1">Membrane</location>
        <topology evidence="1">Multi-pass membrane protein</topology>
    </subcellularLocation>
</comment>
<dbReference type="Proteomes" id="UP000694844">
    <property type="component" value="Chromosome 1"/>
</dbReference>
<keyword evidence="11" id="KW-1185">Reference proteome</keyword>
<gene>
    <name evidence="12" type="primary">LOC111130719</name>
</gene>
<dbReference type="PRINTS" id="PR00237">
    <property type="entry name" value="GPCRRHODOPSN"/>
</dbReference>
<dbReference type="SUPFAM" id="SSF81321">
    <property type="entry name" value="Family A G protein-coupled receptor-like"/>
    <property type="match status" value="1"/>
</dbReference>
<evidence type="ECO:0000256" key="2">
    <source>
        <dbReference type="ARBA" id="ARBA00022692"/>
    </source>
</evidence>
<evidence type="ECO:0000256" key="9">
    <source>
        <dbReference type="SAM" id="Phobius"/>
    </source>
</evidence>
<dbReference type="AlphaFoldDB" id="A0A8B8E085"/>
<proteinExistence type="inferred from homology"/>
<evidence type="ECO:0000256" key="6">
    <source>
        <dbReference type="ARBA" id="ARBA00023170"/>
    </source>
</evidence>
<feature type="domain" description="G-protein coupled receptors family 1 profile" evidence="10">
    <location>
        <begin position="57"/>
        <end position="308"/>
    </location>
</feature>
<evidence type="ECO:0000313" key="11">
    <source>
        <dbReference type="Proteomes" id="UP000694844"/>
    </source>
</evidence>
<dbReference type="PANTHER" id="PTHR24243:SF230">
    <property type="entry name" value="G-PROTEIN COUPLED RECEPTORS FAMILY 1 PROFILE DOMAIN-CONTAINING PROTEIN"/>
    <property type="match status" value="1"/>
</dbReference>
<dbReference type="InterPro" id="IPR017452">
    <property type="entry name" value="GPCR_Rhodpsn_7TM"/>
</dbReference>
<sequence>MIFSKKEQRNASDTRMELTKEYNKSLLSFSFPCSSEFPYNCPVTCCALTIVFSGTVGNIAVVASMIRRKLYKKTSHTCILVLALTDLLSLLLYATRECLYFPNEDYFLQNFGLSDGFCVMFFVSNNTPYLGSCWNVVFLAYERYVLVTNPLVYMEKHTYRIVLIRAVVAFILMAAFNVCYSVIMTRMSKCPGFILHPSFYAFISVPTILSALFLLLYFHCAKIRKLHRINSVEGRHIRNLHNLSNMTRTVYVIVLVFIVSQIPYLIFDVISIYESFEYVIWPEEYYDVILHVSIIVFSINYAINPFIYWITPLRTKFKRNKPPSTVPLNATALSLDKY</sequence>
<comment type="similarity">
    <text evidence="8">Belongs to the G-protein coupled receptor 1 family.</text>
</comment>
<dbReference type="PANTHER" id="PTHR24243">
    <property type="entry name" value="G-PROTEIN COUPLED RECEPTOR"/>
    <property type="match status" value="1"/>
</dbReference>
<feature type="transmembrane region" description="Helical" evidence="9">
    <location>
        <begin position="288"/>
        <end position="311"/>
    </location>
</feature>
<dbReference type="CDD" id="cd00637">
    <property type="entry name" value="7tm_classA_rhodopsin-like"/>
    <property type="match status" value="1"/>
</dbReference>
<dbReference type="PROSITE" id="PS00237">
    <property type="entry name" value="G_PROTEIN_RECEP_F1_1"/>
    <property type="match status" value="1"/>
</dbReference>
<evidence type="ECO:0000256" key="3">
    <source>
        <dbReference type="ARBA" id="ARBA00022989"/>
    </source>
</evidence>
<evidence type="ECO:0000313" key="12">
    <source>
        <dbReference type="RefSeq" id="XP_022333640.1"/>
    </source>
</evidence>
<evidence type="ECO:0000256" key="4">
    <source>
        <dbReference type="ARBA" id="ARBA00023040"/>
    </source>
</evidence>
<keyword evidence="6 8" id="KW-0675">Receptor</keyword>
<accession>A0A8B8E085</accession>
<feature type="transmembrane region" description="Helical" evidence="9">
    <location>
        <begin position="78"/>
        <end position="96"/>
    </location>
</feature>
<evidence type="ECO:0000256" key="5">
    <source>
        <dbReference type="ARBA" id="ARBA00023136"/>
    </source>
</evidence>
<dbReference type="GO" id="GO:0005886">
    <property type="term" value="C:plasma membrane"/>
    <property type="evidence" value="ECO:0007669"/>
    <property type="project" value="TreeGrafter"/>
</dbReference>
<keyword evidence="4 8" id="KW-0297">G-protein coupled receptor</keyword>
<dbReference type="InterPro" id="IPR000276">
    <property type="entry name" value="GPCR_Rhodpsn"/>
</dbReference>
<feature type="transmembrane region" description="Helical" evidence="9">
    <location>
        <begin position="198"/>
        <end position="218"/>
    </location>
</feature>
<reference evidence="11" key="1">
    <citation type="submission" date="2024-06" db="UniProtKB">
        <authorList>
            <consortium name="RefSeq"/>
        </authorList>
    </citation>
    <scope>NUCLEOTIDE SEQUENCE [LARGE SCALE GENOMIC DNA]</scope>
</reference>
<evidence type="ECO:0000256" key="1">
    <source>
        <dbReference type="ARBA" id="ARBA00004141"/>
    </source>
</evidence>
<dbReference type="PROSITE" id="PS50262">
    <property type="entry name" value="G_PROTEIN_RECEP_F1_2"/>
    <property type="match status" value="1"/>
</dbReference>
<keyword evidence="7 8" id="KW-0807">Transducer</keyword>
<dbReference type="GeneID" id="111130719"/>
<organism evidence="11 12">
    <name type="scientific">Crassostrea virginica</name>
    <name type="common">Eastern oyster</name>
    <dbReference type="NCBI Taxonomy" id="6565"/>
    <lineage>
        <taxon>Eukaryota</taxon>
        <taxon>Metazoa</taxon>
        <taxon>Spiralia</taxon>
        <taxon>Lophotrochozoa</taxon>
        <taxon>Mollusca</taxon>
        <taxon>Bivalvia</taxon>
        <taxon>Autobranchia</taxon>
        <taxon>Pteriomorphia</taxon>
        <taxon>Ostreida</taxon>
        <taxon>Ostreoidea</taxon>
        <taxon>Ostreidae</taxon>
        <taxon>Crassostrea</taxon>
    </lineage>
</organism>